<name>A0AAD3MZF1_LATJO</name>
<evidence type="ECO:0000313" key="8">
    <source>
        <dbReference type="Proteomes" id="UP001279410"/>
    </source>
</evidence>
<sequence>MDLYKAAFLLGALICTVSGTDDVDGYAKTEGAWILSLHKRQYSTNTVAECAIKCDTESTFTCKSFMYIEKDQECWVAEANSKTESILRRTSAAFYEKKEYLLECVNGTGTSYRGTKSKTKSGKTCQRWDAKYPHRPNITPQTNPRADLDSNFCRNPDGDSGGPWCYTTDPNTRWEHCNVPSCTATFKVFNLWMMKV</sequence>
<evidence type="ECO:0000256" key="4">
    <source>
        <dbReference type="SAM" id="SignalP"/>
    </source>
</evidence>
<dbReference type="InterPro" id="IPR018056">
    <property type="entry name" value="Kringle_CS"/>
</dbReference>
<dbReference type="Pfam" id="PF00051">
    <property type="entry name" value="Kringle"/>
    <property type="match status" value="1"/>
</dbReference>
<dbReference type="CDD" id="cd01099">
    <property type="entry name" value="PAN_AP_HGF"/>
    <property type="match status" value="1"/>
</dbReference>
<evidence type="ECO:0000256" key="3">
    <source>
        <dbReference type="PROSITE-ProRule" id="PRU00121"/>
    </source>
</evidence>
<dbReference type="PROSITE" id="PS50070">
    <property type="entry name" value="KRINGLE_2"/>
    <property type="match status" value="1"/>
</dbReference>
<dbReference type="PROSITE" id="PS50948">
    <property type="entry name" value="PAN"/>
    <property type="match status" value="1"/>
</dbReference>
<dbReference type="PANTHER" id="PTHR24261">
    <property type="entry name" value="PLASMINOGEN-RELATED"/>
    <property type="match status" value="1"/>
</dbReference>
<evidence type="ECO:0000256" key="2">
    <source>
        <dbReference type="ARBA" id="ARBA00023157"/>
    </source>
</evidence>
<comment type="caution">
    <text evidence="3">Lacks conserved residue(s) required for the propagation of feature annotation.</text>
</comment>
<gene>
    <name evidence="7" type="ORF">AKAME5_002916300</name>
</gene>
<dbReference type="PRINTS" id="PR00018">
    <property type="entry name" value="KRINGLE"/>
</dbReference>
<dbReference type="GO" id="GO:0005102">
    <property type="term" value="F:signaling receptor binding"/>
    <property type="evidence" value="ECO:0007669"/>
    <property type="project" value="TreeGrafter"/>
</dbReference>
<dbReference type="SMART" id="SM00130">
    <property type="entry name" value="KR"/>
    <property type="match status" value="1"/>
</dbReference>
<dbReference type="CDD" id="cd00108">
    <property type="entry name" value="KR"/>
    <property type="match status" value="1"/>
</dbReference>
<reference evidence="7" key="1">
    <citation type="submission" date="2022-08" db="EMBL/GenBank/DDBJ databases">
        <title>Genome sequencing of akame (Lates japonicus).</title>
        <authorList>
            <person name="Hashiguchi Y."/>
            <person name="Takahashi H."/>
        </authorList>
    </citation>
    <scope>NUCLEOTIDE SEQUENCE</scope>
    <source>
        <strain evidence="7">Kochi</strain>
    </source>
</reference>
<dbReference type="PANTHER" id="PTHR24261:SF7">
    <property type="entry name" value="KRINGLE DOMAIN-CONTAINING PROTEIN"/>
    <property type="match status" value="1"/>
</dbReference>
<dbReference type="InterPro" id="IPR050759">
    <property type="entry name" value="Serine_protease_kringle"/>
</dbReference>
<evidence type="ECO:0000259" key="6">
    <source>
        <dbReference type="PROSITE" id="PS50948"/>
    </source>
</evidence>
<accession>A0AAD3MZF1</accession>
<evidence type="ECO:0000256" key="1">
    <source>
        <dbReference type="ARBA" id="ARBA00022572"/>
    </source>
</evidence>
<keyword evidence="8" id="KW-1185">Reference proteome</keyword>
<dbReference type="SMART" id="SM00473">
    <property type="entry name" value="PAN_AP"/>
    <property type="match status" value="1"/>
</dbReference>
<dbReference type="PROSITE" id="PS00021">
    <property type="entry name" value="KRINGLE_1"/>
    <property type="match status" value="1"/>
</dbReference>
<dbReference type="InterPro" id="IPR000001">
    <property type="entry name" value="Kringle"/>
</dbReference>
<dbReference type="GO" id="GO:0005615">
    <property type="term" value="C:extracellular space"/>
    <property type="evidence" value="ECO:0007669"/>
    <property type="project" value="TreeGrafter"/>
</dbReference>
<evidence type="ECO:0000259" key="5">
    <source>
        <dbReference type="PROSITE" id="PS50070"/>
    </source>
</evidence>
<dbReference type="InterPro" id="IPR013806">
    <property type="entry name" value="Kringle-like"/>
</dbReference>
<keyword evidence="1 3" id="KW-0420">Kringle</keyword>
<dbReference type="FunFam" id="2.40.20.10:FF:000011">
    <property type="entry name" value="Plasminogen"/>
    <property type="match status" value="1"/>
</dbReference>
<dbReference type="GO" id="GO:0004175">
    <property type="term" value="F:endopeptidase activity"/>
    <property type="evidence" value="ECO:0007669"/>
    <property type="project" value="TreeGrafter"/>
</dbReference>
<dbReference type="Gene3D" id="3.50.4.10">
    <property type="entry name" value="Hepatocyte Growth Factor"/>
    <property type="match status" value="1"/>
</dbReference>
<feature type="domain" description="Kringle" evidence="5">
    <location>
        <begin position="103"/>
        <end position="182"/>
    </location>
</feature>
<protein>
    <submittedName>
        <fullName evidence="7">Plasminogen isoform X1</fullName>
    </submittedName>
</protein>
<dbReference type="Pfam" id="PF00024">
    <property type="entry name" value="PAN_1"/>
    <property type="match status" value="1"/>
</dbReference>
<dbReference type="SUPFAM" id="SSF57440">
    <property type="entry name" value="Kringle-like"/>
    <property type="match status" value="1"/>
</dbReference>
<dbReference type="Proteomes" id="UP001279410">
    <property type="component" value="Unassembled WGS sequence"/>
</dbReference>
<evidence type="ECO:0000313" key="7">
    <source>
        <dbReference type="EMBL" id="GLD62709.1"/>
    </source>
</evidence>
<dbReference type="InterPro" id="IPR003609">
    <property type="entry name" value="Pan_app"/>
</dbReference>
<feature type="signal peptide" evidence="4">
    <location>
        <begin position="1"/>
        <end position="19"/>
    </location>
</feature>
<comment type="caution">
    <text evidence="7">The sequence shown here is derived from an EMBL/GenBank/DDBJ whole genome shotgun (WGS) entry which is preliminary data.</text>
</comment>
<organism evidence="7 8">
    <name type="scientific">Lates japonicus</name>
    <name type="common">Japanese lates</name>
    <dbReference type="NCBI Taxonomy" id="270547"/>
    <lineage>
        <taxon>Eukaryota</taxon>
        <taxon>Metazoa</taxon>
        <taxon>Chordata</taxon>
        <taxon>Craniata</taxon>
        <taxon>Vertebrata</taxon>
        <taxon>Euteleostomi</taxon>
        <taxon>Actinopterygii</taxon>
        <taxon>Neopterygii</taxon>
        <taxon>Teleostei</taxon>
        <taxon>Neoteleostei</taxon>
        <taxon>Acanthomorphata</taxon>
        <taxon>Carangaria</taxon>
        <taxon>Carangaria incertae sedis</taxon>
        <taxon>Centropomidae</taxon>
        <taxon>Lates</taxon>
    </lineage>
</organism>
<feature type="chain" id="PRO_5041966425" evidence="4">
    <location>
        <begin position="20"/>
        <end position="196"/>
    </location>
</feature>
<dbReference type="SUPFAM" id="SSF57414">
    <property type="entry name" value="Hairpin loop containing domain-like"/>
    <property type="match status" value="1"/>
</dbReference>
<keyword evidence="4" id="KW-0732">Signal</keyword>
<keyword evidence="2" id="KW-1015">Disulfide bond</keyword>
<dbReference type="AlphaFoldDB" id="A0AAD3MZF1"/>
<dbReference type="InterPro" id="IPR038178">
    <property type="entry name" value="Kringle_sf"/>
</dbReference>
<dbReference type="FunFam" id="3.50.4.10:FF:000027">
    <property type="entry name" value="Plasminogen"/>
    <property type="match status" value="1"/>
</dbReference>
<dbReference type="Gene3D" id="2.40.20.10">
    <property type="entry name" value="Plasminogen Kringle 4"/>
    <property type="match status" value="1"/>
</dbReference>
<feature type="domain" description="Apple" evidence="6">
    <location>
        <begin position="15"/>
        <end position="99"/>
    </location>
</feature>
<proteinExistence type="predicted"/>
<dbReference type="EMBL" id="BRZM01005269">
    <property type="protein sequence ID" value="GLD62709.1"/>
    <property type="molecule type" value="Genomic_DNA"/>
</dbReference>